<comment type="caution">
    <text evidence="1">The sequence shown here is derived from an EMBL/GenBank/DDBJ whole genome shotgun (WGS) entry which is preliminary data.</text>
</comment>
<evidence type="ECO:0000313" key="1">
    <source>
        <dbReference type="EMBL" id="MCJ2380476.1"/>
    </source>
</evidence>
<accession>A0ABT0C1G9</accession>
<sequence length="182" mass="20769">MKAFMSSFGTDPRLYNGQSTMCENSNTYYLFRVFVLLLAAISFADSIQSTVARTPVKGIPAPVYVRSVDEFFLMEIKEYHVFNARAADSYVKVLFSTTTVIKDFKVLKLSECEIDDNGRISFHEETLYEQFELLPECPIMVIMTFFGSIPNNGFSYIDKDGTTRKFTVNLSGKDGRVEIEEY</sequence>
<dbReference type="EMBL" id="JAKZMM010000015">
    <property type="protein sequence ID" value="MCJ2380476.1"/>
    <property type="molecule type" value="Genomic_DNA"/>
</dbReference>
<keyword evidence="2" id="KW-1185">Reference proteome</keyword>
<dbReference type="RefSeq" id="WP_022456409.1">
    <property type="nucleotide sequence ID" value="NZ_JAKZMM010000015.1"/>
</dbReference>
<evidence type="ECO:0000313" key="2">
    <source>
        <dbReference type="Proteomes" id="UP001165444"/>
    </source>
</evidence>
<protein>
    <submittedName>
        <fullName evidence="1">Uncharacterized protein</fullName>
    </submittedName>
</protein>
<organism evidence="1 2">
    <name type="scientific">Parabacteroides faecalis</name>
    <dbReference type="NCBI Taxonomy" id="2924040"/>
    <lineage>
        <taxon>Bacteria</taxon>
        <taxon>Pseudomonadati</taxon>
        <taxon>Bacteroidota</taxon>
        <taxon>Bacteroidia</taxon>
        <taxon>Bacteroidales</taxon>
        <taxon>Tannerellaceae</taxon>
        <taxon>Parabacteroides</taxon>
    </lineage>
</organism>
<reference evidence="1 2" key="1">
    <citation type="submission" date="2022-03" db="EMBL/GenBank/DDBJ databases">
        <title>Parabacteroides sp. nov. isolated from swine feces.</title>
        <authorList>
            <person name="Bak J.E."/>
        </authorList>
    </citation>
    <scope>NUCLEOTIDE SEQUENCE [LARGE SCALE GENOMIC DNA]</scope>
    <source>
        <strain evidence="1 2">AGMB00274</strain>
    </source>
</reference>
<name>A0ABT0C1G9_9BACT</name>
<gene>
    <name evidence="1" type="ORF">MUN53_07620</name>
</gene>
<proteinExistence type="predicted"/>
<dbReference type="Proteomes" id="UP001165444">
    <property type="component" value="Unassembled WGS sequence"/>
</dbReference>